<reference evidence="2" key="1">
    <citation type="submission" date="2018-05" db="EMBL/GenBank/DDBJ databases">
        <authorList>
            <person name="Lanie J.A."/>
            <person name="Ng W.-L."/>
            <person name="Kazmierczak K.M."/>
            <person name="Andrzejewski T.M."/>
            <person name="Davidsen T.M."/>
            <person name="Wayne K.J."/>
            <person name="Tettelin H."/>
            <person name="Glass J.I."/>
            <person name="Rusch D."/>
            <person name="Podicherti R."/>
            <person name="Tsui H.-C.T."/>
            <person name="Winkler M.E."/>
        </authorList>
    </citation>
    <scope>NUCLEOTIDE SEQUENCE</scope>
</reference>
<evidence type="ECO:0000313" key="2">
    <source>
        <dbReference type="EMBL" id="SUZ66638.1"/>
    </source>
</evidence>
<protein>
    <recommendedName>
        <fullName evidence="1">SnoaL-like domain-containing protein</fullName>
    </recommendedName>
</protein>
<name>A0A381PJM7_9ZZZZ</name>
<dbReference type="AlphaFoldDB" id="A0A381PJM7"/>
<dbReference type="Pfam" id="PF13474">
    <property type="entry name" value="SnoaL_3"/>
    <property type="match status" value="1"/>
</dbReference>
<accession>A0A381PJM7</accession>
<feature type="domain" description="SnoaL-like" evidence="1">
    <location>
        <begin position="22"/>
        <end position="131"/>
    </location>
</feature>
<gene>
    <name evidence="2" type="ORF">METZ01_LOCUS19492</name>
</gene>
<organism evidence="2">
    <name type="scientific">marine metagenome</name>
    <dbReference type="NCBI Taxonomy" id="408172"/>
    <lineage>
        <taxon>unclassified sequences</taxon>
        <taxon>metagenomes</taxon>
        <taxon>ecological metagenomes</taxon>
    </lineage>
</organism>
<evidence type="ECO:0000259" key="1">
    <source>
        <dbReference type="Pfam" id="PF13474"/>
    </source>
</evidence>
<dbReference type="SUPFAM" id="SSF54427">
    <property type="entry name" value="NTF2-like"/>
    <property type="match status" value="1"/>
</dbReference>
<sequence>MVYILLIHITLLNLGNVEKEQINKVLDNLHKYASEANGEKYFQLFNDQAVFHGTDLNERWSIDEFKKYAQNRFDTGTGWTYKSLERNIFINSSNTTAWFDEILINEKYGKFRGTGVLSKVDGMWKIDQYNLLLPIPNDLLLKYTKEVKEYLKNN</sequence>
<dbReference type="EMBL" id="UINC01000989">
    <property type="protein sequence ID" value="SUZ66638.1"/>
    <property type="molecule type" value="Genomic_DNA"/>
</dbReference>
<dbReference type="InterPro" id="IPR037401">
    <property type="entry name" value="SnoaL-like"/>
</dbReference>
<proteinExistence type="predicted"/>
<dbReference type="InterPro" id="IPR032710">
    <property type="entry name" value="NTF2-like_dom_sf"/>
</dbReference>
<dbReference type="Gene3D" id="3.10.450.50">
    <property type="match status" value="1"/>
</dbReference>